<dbReference type="PANTHER" id="PTHR42736">
    <property type="entry name" value="PROTEIN-GLUTAMINE GAMMA-GLUTAMYLTRANSFERASE"/>
    <property type="match status" value="1"/>
</dbReference>
<feature type="domain" description="Protein-glutamine gamma-glutamyltransferase-like C-terminal" evidence="3">
    <location>
        <begin position="316"/>
        <end position="383"/>
    </location>
</feature>
<reference evidence="5" key="1">
    <citation type="submission" date="2012-03" db="EMBL/GenBank/DDBJ databases">
        <title>Complete sequence of chromosome of Deinococcus peraridilitoris DSM 19664.</title>
        <authorList>
            <person name="Lucas S."/>
            <person name="Copeland A."/>
            <person name="Lapidus A."/>
            <person name="Glavina del Rio T."/>
            <person name="Dalin E."/>
            <person name="Tice H."/>
            <person name="Bruce D."/>
            <person name="Goodwin L."/>
            <person name="Pitluck S."/>
            <person name="Peters L."/>
            <person name="Mikhailova N."/>
            <person name="Lu M."/>
            <person name="Kyrpides N."/>
            <person name="Mavromatis K."/>
            <person name="Ivanova N."/>
            <person name="Brettin T."/>
            <person name="Detter J.C."/>
            <person name="Han C."/>
            <person name="Larimer F."/>
            <person name="Land M."/>
            <person name="Hauser L."/>
            <person name="Markowitz V."/>
            <person name="Cheng J.-F."/>
            <person name="Hugenholtz P."/>
            <person name="Woyke T."/>
            <person name="Wu D."/>
            <person name="Pukall R."/>
            <person name="Steenblock K."/>
            <person name="Brambilla E."/>
            <person name="Klenk H.-P."/>
            <person name="Eisen J.A."/>
        </authorList>
    </citation>
    <scope>NUCLEOTIDE SEQUENCE [LARGE SCALE GENOMIC DNA]</scope>
    <source>
        <strain evidence="5">DSM 19664 / LMG 22246 / CIP 109416 / KR-200</strain>
    </source>
</reference>
<feature type="transmembrane region" description="Helical" evidence="2">
    <location>
        <begin position="49"/>
        <end position="79"/>
    </location>
</feature>
<feature type="region of interest" description="Disordered" evidence="1">
    <location>
        <begin position="120"/>
        <end position="153"/>
    </location>
</feature>
<dbReference type="STRING" id="937777.Deipe_0221"/>
<gene>
    <name evidence="4" type="ordered locus">Deipe_0221</name>
</gene>
<keyword evidence="2" id="KW-0472">Membrane</keyword>
<protein>
    <recommendedName>
        <fullName evidence="3">Protein-glutamine gamma-glutamyltransferase-like C-terminal domain-containing protein</fullName>
    </recommendedName>
</protein>
<sequence length="403" mass="42962">MPIVLALVGALSAWPDLLAVTGLYLRLLLVGLALHVALDALEERHARGLLWLVLVWCAAPGAVGLLGLGLGATLFGHLAQRATRTVLSRPALGLVAGFILAACAVSLTLPLPTPLAWNSAPTVASSPAQEDTGVARETRPFRSPPAVSRSIQGESTPPLIARSAEGLISLLLGLLAVTFALVGYRMWQVRSREQGDWHWSDVLPILALLSGAVMLMLYALLRTSAGTGGPLSGRSAGLPATGEEGAAGAQGVTWLFTTLSWVGWFGLIGMCLLLMGVIFALWRLRVESGQDRPPSPAEEESRVNDPETALHRVRLAYRAMLSALEDAGALRGPHETPREFAERVAALFPGQRGNIEDLTRLYQPVRYGREVTDEHADEAEEALSRLLAGLTTTAPSIHSQELS</sequence>
<dbReference type="HOGENOM" id="CLU_562276_0_0_0"/>
<evidence type="ECO:0000313" key="4">
    <source>
        <dbReference type="EMBL" id="AFZ65824.1"/>
    </source>
</evidence>
<dbReference type="PANTHER" id="PTHR42736:SF1">
    <property type="entry name" value="PROTEIN-GLUTAMINE GAMMA-GLUTAMYLTRANSFERASE"/>
    <property type="match status" value="1"/>
</dbReference>
<evidence type="ECO:0000259" key="3">
    <source>
        <dbReference type="Pfam" id="PF13559"/>
    </source>
</evidence>
<keyword evidence="5" id="KW-1185">Reference proteome</keyword>
<evidence type="ECO:0000256" key="2">
    <source>
        <dbReference type="SAM" id="Phobius"/>
    </source>
</evidence>
<evidence type="ECO:0000256" key="1">
    <source>
        <dbReference type="SAM" id="MobiDB-lite"/>
    </source>
</evidence>
<name>K9ZXA0_DEIPD</name>
<feature type="transmembrane region" description="Helical" evidence="2">
    <location>
        <begin position="261"/>
        <end position="282"/>
    </location>
</feature>
<keyword evidence="2" id="KW-1133">Transmembrane helix</keyword>
<dbReference type="InterPro" id="IPR025403">
    <property type="entry name" value="TgpA-like_C"/>
</dbReference>
<evidence type="ECO:0000313" key="5">
    <source>
        <dbReference type="Proteomes" id="UP000010467"/>
    </source>
</evidence>
<dbReference type="EMBL" id="CP003382">
    <property type="protein sequence ID" value="AFZ65824.1"/>
    <property type="molecule type" value="Genomic_DNA"/>
</dbReference>
<keyword evidence="2" id="KW-0812">Transmembrane</keyword>
<dbReference type="Proteomes" id="UP000010467">
    <property type="component" value="Chromosome"/>
</dbReference>
<feature type="transmembrane region" description="Helical" evidence="2">
    <location>
        <begin position="199"/>
        <end position="221"/>
    </location>
</feature>
<dbReference type="eggNOG" id="ENOG50335SM">
    <property type="taxonomic scope" value="Bacteria"/>
</dbReference>
<dbReference type="AlphaFoldDB" id="K9ZXA0"/>
<organism evidence="4 5">
    <name type="scientific">Deinococcus peraridilitoris (strain DSM 19664 / LMG 22246 / CIP 109416 / KR-200)</name>
    <dbReference type="NCBI Taxonomy" id="937777"/>
    <lineage>
        <taxon>Bacteria</taxon>
        <taxon>Thermotogati</taxon>
        <taxon>Deinococcota</taxon>
        <taxon>Deinococci</taxon>
        <taxon>Deinococcales</taxon>
        <taxon>Deinococcaceae</taxon>
        <taxon>Deinococcus</taxon>
    </lineage>
</organism>
<dbReference type="InterPro" id="IPR052901">
    <property type="entry name" value="Bact_TGase-like"/>
</dbReference>
<dbReference type="KEGG" id="dpd:Deipe_0221"/>
<proteinExistence type="predicted"/>
<dbReference type="PATRIC" id="fig|937777.3.peg.230"/>
<dbReference type="Pfam" id="PF13559">
    <property type="entry name" value="DUF4129"/>
    <property type="match status" value="1"/>
</dbReference>
<accession>K9ZXA0</accession>
<feature type="transmembrane region" description="Helical" evidence="2">
    <location>
        <begin position="167"/>
        <end position="187"/>
    </location>
</feature>
<feature type="compositionally biased region" description="Polar residues" evidence="1">
    <location>
        <begin position="120"/>
        <end position="129"/>
    </location>
</feature>
<feature type="transmembrane region" description="Helical" evidence="2">
    <location>
        <begin position="91"/>
        <end position="111"/>
    </location>
</feature>